<dbReference type="EMBL" id="CP029347">
    <property type="protein sequence ID" value="AWL10987.1"/>
    <property type="molecule type" value="Genomic_DNA"/>
</dbReference>
<sequence length="109" mass="11891">MTFSSLMRKSPSATPKPRLTADEFIDQASYYAAGQAHPKLKVVESPGPVSPCAGEPMKTTSVRLTDDARETLDALSQKTGISRSRLVRIWLGQLDPEVEAQSFLASVIR</sequence>
<dbReference type="InterPro" id="IPR002145">
    <property type="entry name" value="CopG"/>
</dbReference>
<evidence type="ECO:0000259" key="1">
    <source>
        <dbReference type="Pfam" id="PF01402"/>
    </source>
</evidence>
<name>A0A2S2E1T4_9ALTE</name>
<evidence type="ECO:0000313" key="3">
    <source>
        <dbReference type="Proteomes" id="UP000245728"/>
    </source>
</evidence>
<feature type="domain" description="Ribbon-helix-helix protein CopG" evidence="1">
    <location>
        <begin position="58"/>
        <end position="88"/>
    </location>
</feature>
<gene>
    <name evidence="2" type="ORF">HMF8227_00491</name>
</gene>
<dbReference type="OrthoDB" id="5593192at2"/>
<accession>A0A2S2E1T4</accession>
<dbReference type="RefSeq" id="WP_109338664.1">
    <property type="nucleotide sequence ID" value="NZ_CP029347.1"/>
</dbReference>
<organism evidence="2 3">
    <name type="scientific">Saliniradius amylolyticus</name>
    <dbReference type="NCBI Taxonomy" id="2183582"/>
    <lineage>
        <taxon>Bacteria</taxon>
        <taxon>Pseudomonadati</taxon>
        <taxon>Pseudomonadota</taxon>
        <taxon>Gammaproteobacteria</taxon>
        <taxon>Alteromonadales</taxon>
        <taxon>Alteromonadaceae</taxon>
        <taxon>Saliniradius</taxon>
    </lineage>
</organism>
<reference evidence="2 3" key="1">
    <citation type="submission" date="2018-05" db="EMBL/GenBank/DDBJ databases">
        <title>Salinimonas sp. HMF8227 Genome sequencing and assembly.</title>
        <authorList>
            <person name="Kang H."/>
            <person name="Kang J."/>
            <person name="Cha I."/>
            <person name="Kim H."/>
            <person name="Joh K."/>
        </authorList>
    </citation>
    <scope>NUCLEOTIDE SEQUENCE [LARGE SCALE GENOMIC DNA]</scope>
    <source>
        <strain evidence="2 3">HMF8227</strain>
    </source>
</reference>
<dbReference type="Pfam" id="PF01402">
    <property type="entry name" value="RHH_1"/>
    <property type="match status" value="1"/>
</dbReference>
<proteinExistence type="predicted"/>
<protein>
    <recommendedName>
        <fullName evidence="1">Ribbon-helix-helix protein CopG domain-containing protein</fullName>
    </recommendedName>
</protein>
<keyword evidence="3" id="KW-1185">Reference proteome</keyword>
<evidence type="ECO:0000313" key="2">
    <source>
        <dbReference type="EMBL" id="AWL10987.1"/>
    </source>
</evidence>
<dbReference type="AlphaFoldDB" id="A0A2S2E1T4"/>
<dbReference type="KEGG" id="salh:HMF8227_00491"/>
<dbReference type="CDD" id="cd21631">
    <property type="entry name" value="RHH_CopG_NikR-like"/>
    <property type="match status" value="1"/>
</dbReference>
<dbReference type="Proteomes" id="UP000245728">
    <property type="component" value="Chromosome"/>
</dbReference>